<comment type="similarity">
    <text evidence="1">Belongs to the crooked-neck family.</text>
</comment>
<proteinExistence type="inferred from homology"/>
<keyword evidence="6" id="KW-1185">Reference proteome</keyword>
<feature type="domain" description="Pre-mRNA-splicing factor Syf1-like N-terminal HAT-repeats" evidence="4">
    <location>
        <begin position="21"/>
        <end position="68"/>
    </location>
</feature>
<dbReference type="Ensembl" id="ENSCRFT00000004661.1">
    <property type="protein sequence ID" value="ENSCRFP00000004483.1"/>
    <property type="gene ID" value="ENSCRFG00000003632.1"/>
</dbReference>
<dbReference type="Gene3D" id="1.25.40.10">
    <property type="entry name" value="Tetratricopeptide repeat domain"/>
    <property type="match status" value="1"/>
</dbReference>
<reference evidence="5" key="2">
    <citation type="submission" date="2025-09" db="UniProtKB">
        <authorList>
            <consortium name="Ensembl"/>
        </authorList>
    </citation>
    <scope>IDENTIFICATION</scope>
</reference>
<organism evidence="5 6">
    <name type="scientific">Cyanoderma ruficeps</name>
    <name type="common">rufous-capped babbler</name>
    <dbReference type="NCBI Taxonomy" id="181631"/>
    <lineage>
        <taxon>Eukaryota</taxon>
        <taxon>Metazoa</taxon>
        <taxon>Chordata</taxon>
        <taxon>Craniata</taxon>
        <taxon>Vertebrata</taxon>
        <taxon>Euteleostomi</taxon>
        <taxon>Archelosauria</taxon>
        <taxon>Archosauria</taxon>
        <taxon>Dinosauria</taxon>
        <taxon>Saurischia</taxon>
        <taxon>Theropoda</taxon>
        <taxon>Coelurosauria</taxon>
        <taxon>Aves</taxon>
        <taxon>Neognathae</taxon>
        <taxon>Neoaves</taxon>
        <taxon>Telluraves</taxon>
        <taxon>Australaves</taxon>
        <taxon>Passeriformes</taxon>
        <taxon>Sylvioidea</taxon>
        <taxon>Timaliidae</taxon>
        <taxon>Cyanoderma</taxon>
    </lineage>
</organism>
<evidence type="ECO:0000256" key="3">
    <source>
        <dbReference type="ARBA" id="ARBA00023187"/>
    </source>
</evidence>
<dbReference type="SUPFAM" id="SSF48452">
    <property type="entry name" value="TPR-like"/>
    <property type="match status" value="1"/>
</dbReference>
<reference evidence="5" key="1">
    <citation type="submission" date="2025-08" db="UniProtKB">
        <authorList>
            <consortium name="Ensembl"/>
        </authorList>
    </citation>
    <scope>IDENTIFICATION</scope>
</reference>
<dbReference type="Proteomes" id="UP000694396">
    <property type="component" value="Unplaced"/>
</dbReference>
<evidence type="ECO:0000313" key="5">
    <source>
        <dbReference type="Ensembl" id="ENSCRFP00000004483.1"/>
    </source>
</evidence>
<accession>A0A8C3QGH5</accession>
<evidence type="ECO:0000313" key="6">
    <source>
        <dbReference type="Proteomes" id="UP000694396"/>
    </source>
</evidence>
<protein>
    <recommendedName>
        <fullName evidence="4">Pre-mRNA-splicing factor Syf1-like N-terminal HAT-repeats domain-containing protein</fullName>
    </recommendedName>
</protein>
<dbReference type="GO" id="GO:0006397">
    <property type="term" value="P:mRNA processing"/>
    <property type="evidence" value="ECO:0007669"/>
    <property type="project" value="UniProtKB-KW"/>
</dbReference>
<evidence type="ECO:0000256" key="1">
    <source>
        <dbReference type="ARBA" id="ARBA00008644"/>
    </source>
</evidence>
<keyword evidence="3" id="KW-0508">mRNA splicing</keyword>
<dbReference type="InterPro" id="IPR011990">
    <property type="entry name" value="TPR-like_helical_dom_sf"/>
</dbReference>
<keyword evidence="2" id="KW-0507">mRNA processing</keyword>
<dbReference type="AlphaFoldDB" id="A0A8C3QGH5"/>
<dbReference type="Pfam" id="PF23233">
    <property type="entry name" value="HAT_Syf1_CNRKL1_N"/>
    <property type="match status" value="1"/>
</dbReference>
<sequence>MPLPQPRFHVPVPSCVREEEEVQHEEELLRNPFSVRGWLRYAQARQRGPRPRLNQIYERALRELPGRYAGGTGLHL</sequence>
<evidence type="ECO:0000259" key="4">
    <source>
        <dbReference type="Pfam" id="PF23233"/>
    </source>
</evidence>
<evidence type="ECO:0000256" key="2">
    <source>
        <dbReference type="ARBA" id="ARBA00022664"/>
    </source>
</evidence>
<dbReference type="GO" id="GO:0008380">
    <property type="term" value="P:RNA splicing"/>
    <property type="evidence" value="ECO:0007669"/>
    <property type="project" value="UniProtKB-KW"/>
</dbReference>
<name>A0A8C3QGH5_9PASS</name>
<dbReference type="InterPro" id="IPR055433">
    <property type="entry name" value="HAT_Syf1-like_N"/>
</dbReference>